<dbReference type="EMBL" id="CP128355">
    <property type="protein sequence ID" value="XAF71517.1"/>
    <property type="molecule type" value="Genomic_DNA"/>
</dbReference>
<dbReference type="InterPro" id="IPR016694">
    <property type="entry name" value="UCP017292"/>
</dbReference>
<evidence type="ECO:0000256" key="1">
    <source>
        <dbReference type="ARBA" id="ARBA00022723"/>
    </source>
</evidence>
<dbReference type="PROSITE" id="PS51266">
    <property type="entry name" value="ZF_CHY"/>
    <property type="match status" value="1"/>
</dbReference>
<sequence>MIKINGPTVDNESRCIHYQTPLDIIAIKFKCCNKYYPCYKCHEANEDHDIKRWKHEEYDEKAVLCGVCQYEMTINEYMMVEACPKCNGHFNNRCKFHYHHYFSV</sequence>
<evidence type="ECO:0000313" key="6">
    <source>
        <dbReference type="Proteomes" id="UP001436297"/>
    </source>
</evidence>
<dbReference type="InterPro" id="IPR037274">
    <property type="entry name" value="Znf_CHY_sf"/>
</dbReference>
<dbReference type="SUPFAM" id="SSF161219">
    <property type="entry name" value="CHY zinc finger-like"/>
    <property type="match status" value="1"/>
</dbReference>
<keyword evidence="6" id="KW-1185">Reference proteome</keyword>
<evidence type="ECO:0000259" key="4">
    <source>
        <dbReference type="PROSITE" id="PS51266"/>
    </source>
</evidence>
<proteinExistence type="predicted"/>
<protein>
    <submittedName>
        <fullName evidence="5">CHY zinc finger protein</fullName>
    </submittedName>
</protein>
<keyword evidence="2" id="KW-0863">Zinc-finger</keyword>
<dbReference type="RefSeq" id="WP_251519104.1">
    <property type="nucleotide sequence ID" value="NZ_CP128355.1"/>
</dbReference>
<dbReference type="PANTHER" id="PTHR28082">
    <property type="entry name" value="ZINC FINGER PROTEIN"/>
    <property type="match status" value="1"/>
</dbReference>
<name>A0ABZ3EGZ6_9STAP</name>
<dbReference type="InterPro" id="IPR008913">
    <property type="entry name" value="Znf_CHY"/>
</dbReference>
<evidence type="ECO:0000256" key="3">
    <source>
        <dbReference type="ARBA" id="ARBA00022833"/>
    </source>
</evidence>
<keyword evidence="1" id="KW-0479">Metal-binding</keyword>
<gene>
    <name evidence="5" type="ORF">QQM35_05335</name>
</gene>
<keyword evidence="3" id="KW-0862">Zinc</keyword>
<dbReference type="Pfam" id="PF05495">
    <property type="entry name" value="zf-CHY"/>
    <property type="match status" value="1"/>
</dbReference>
<dbReference type="InterPro" id="IPR052604">
    <property type="entry name" value="Mito_Tim_assembly_helper"/>
</dbReference>
<dbReference type="PANTHER" id="PTHR28082:SF1">
    <property type="entry name" value="HELPER OF TIM PROTEIN 13"/>
    <property type="match status" value="1"/>
</dbReference>
<accession>A0ABZ3EGZ6</accession>
<dbReference type="Proteomes" id="UP001436297">
    <property type="component" value="Chromosome"/>
</dbReference>
<dbReference type="PIRSF" id="PIRSF017292">
    <property type="entry name" value="UCP017292_Znf_CHY"/>
    <property type="match status" value="1"/>
</dbReference>
<organism evidence="5 6">
    <name type="scientific">Staphylococcus hsinchuensis</name>
    <dbReference type="NCBI Taxonomy" id="3051183"/>
    <lineage>
        <taxon>Bacteria</taxon>
        <taxon>Bacillati</taxon>
        <taxon>Bacillota</taxon>
        <taxon>Bacilli</taxon>
        <taxon>Bacillales</taxon>
        <taxon>Staphylococcaceae</taxon>
        <taxon>Staphylococcus</taxon>
    </lineage>
</organism>
<evidence type="ECO:0000256" key="2">
    <source>
        <dbReference type="ARBA" id="ARBA00022771"/>
    </source>
</evidence>
<feature type="domain" description="CHY-type" evidence="4">
    <location>
        <begin position="8"/>
        <end position="88"/>
    </location>
</feature>
<reference evidence="5 6" key="1">
    <citation type="journal article" date="2024" name="Pathogens">
        <title>Staphylococcus hsinchuensis sp. nov., Isolated from Soymilk.</title>
        <authorList>
            <person name="Wang Y.T."/>
            <person name="Lin Y.C."/>
            <person name="Hsieh Y.H."/>
            <person name="Lin Y.T."/>
            <person name="Hamada M."/>
            <person name="Chen C.C."/>
            <person name="Liou J.S."/>
            <person name="Lee A.Y."/>
            <person name="Zhang W.L."/>
            <person name="Chen Y.T."/>
            <person name="Huang C.H."/>
        </authorList>
    </citation>
    <scope>NUCLEOTIDE SEQUENCE [LARGE SCALE GENOMIC DNA]</scope>
    <source>
        <strain evidence="5 6">H164</strain>
    </source>
</reference>
<evidence type="ECO:0000313" key="5">
    <source>
        <dbReference type="EMBL" id="XAF71517.1"/>
    </source>
</evidence>